<gene>
    <name evidence="4" type="ORF">MNOR_LOCUS20123</name>
</gene>
<evidence type="ECO:0000259" key="3">
    <source>
        <dbReference type="Pfam" id="PF04548"/>
    </source>
</evidence>
<dbReference type="EMBL" id="CAXKWB010015355">
    <property type="protein sequence ID" value="CAL4113449.1"/>
    <property type="molecule type" value="Genomic_DNA"/>
</dbReference>
<evidence type="ECO:0000313" key="5">
    <source>
        <dbReference type="Proteomes" id="UP001497623"/>
    </source>
</evidence>
<dbReference type="GO" id="GO:0005525">
    <property type="term" value="F:GTP binding"/>
    <property type="evidence" value="ECO:0007669"/>
    <property type="project" value="InterPro"/>
</dbReference>
<evidence type="ECO:0000256" key="2">
    <source>
        <dbReference type="ARBA" id="ARBA00022741"/>
    </source>
</evidence>
<dbReference type="Proteomes" id="UP001497623">
    <property type="component" value="Unassembled WGS sequence"/>
</dbReference>
<proteinExistence type="inferred from homology"/>
<dbReference type="SUPFAM" id="SSF52540">
    <property type="entry name" value="P-loop containing nucleoside triphosphate hydrolases"/>
    <property type="match status" value="1"/>
</dbReference>
<comment type="similarity">
    <text evidence="1">Belongs to the TRAFAC class TrmE-Era-EngA-EngB-Septin-like GTPase superfamily. AIG1/Toc34/Toc159-like paraseptin GTPase family. IAN subfamily.</text>
</comment>
<organism evidence="4 5">
    <name type="scientific">Meganyctiphanes norvegica</name>
    <name type="common">Northern krill</name>
    <name type="synonym">Thysanopoda norvegica</name>
    <dbReference type="NCBI Taxonomy" id="48144"/>
    <lineage>
        <taxon>Eukaryota</taxon>
        <taxon>Metazoa</taxon>
        <taxon>Ecdysozoa</taxon>
        <taxon>Arthropoda</taxon>
        <taxon>Crustacea</taxon>
        <taxon>Multicrustacea</taxon>
        <taxon>Malacostraca</taxon>
        <taxon>Eumalacostraca</taxon>
        <taxon>Eucarida</taxon>
        <taxon>Euphausiacea</taxon>
        <taxon>Euphausiidae</taxon>
        <taxon>Meganyctiphanes</taxon>
    </lineage>
</organism>
<dbReference type="PANTHER" id="PTHR32046">
    <property type="entry name" value="G DOMAIN-CONTAINING PROTEIN"/>
    <property type="match status" value="1"/>
</dbReference>
<accession>A0AAV2R4X8</accession>
<sequence>MAVCGLDSSFTKKLNHQITRGLSPHLKQMTKDSGKQEGDFQLRTFDFQVIFEDGENKIRRLSIGKPNELRYTVSVLLVGATGAGKSALVNTLINQAYGVQFQDSFRLKLVEKDCEKKEGQNVSQTDWITIYQFNNQRWMPIDFNLVIIDTPGLGDTRGLAFDKKMFERMEILFKTEAFGVDELNCIGLVTPSSEARLTDKQMYIFDGCMRIFGRDVKDIIHIMATFSDGSDPKVLNALNAAGVEYHELHKFNNSSIFLPNTTGSKNALNINELHWEEMEECTSHFFEYLQGSTSKSLTLTPGVLENRRILNEKCRVLEQKLQLILSKVYNFKEMQKAMERNQNSDMKVTVLEPFKEQYEKKALNCCACNVTCHKPCPTNCKICKEMKHSGNVISCRVCKCSFVAHERESYHFKIVWKQDMKKVDKKYKQQVKEESDKTTKELIDCLREVKKCVETLKSIALRSNQMSLENYIGNLIEEEKEIDGNSYSQKVSMLQCIQQAEKMSTSSLNNDDQLVELLNRLELADKTQINKQRECCVM</sequence>
<evidence type="ECO:0000256" key="1">
    <source>
        <dbReference type="ARBA" id="ARBA00008535"/>
    </source>
</evidence>
<dbReference type="Gene3D" id="3.40.50.300">
    <property type="entry name" value="P-loop containing nucleotide triphosphate hydrolases"/>
    <property type="match status" value="1"/>
</dbReference>
<keyword evidence="2" id="KW-0547">Nucleotide-binding</keyword>
<dbReference type="Pfam" id="PF04548">
    <property type="entry name" value="AIG1"/>
    <property type="match status" value="1"/>
</dbReference>
<keyword evidence="5" id="KW-1185">Reference proteome</keyword>
<evidence type="ECO:0000313" key="4">
    <source>
        <dbReference type="EMBL" id="CAL4113449.1"/>
    </source>
</evidence>
<protein>
    <recommendedName>
        <fullName evidence="3">AIG1-type G domain-containing protein</fullName>
    </recommendedName>
</protein>
<dbReference type="InterPro" id="IPR027417">
    <property type="entry name" value="P-loop_NTPase"/>
</dbReference>
<dbReference type="AlphaFoldDB" id="A0AAV2R4X8"/>
<name>A0AAV2R4X8_MEGNR</name>
<reference evidence="4 5" key="1">
    <citation type="submission" date="2024-05" db="EMBL/GenBank/DDBJ databases">
        <authorList>
            <person name="Wallberg A."/>
        </authorList>
    </citation>
    <scope>NUCLEOTIDE SEQUENCE [LARGE SCALE GENOMIC DNA]</scope>
</reference>
<feature type="domain" description="AIG1-type G" evidence="3">
    <location>
        <begin position="74"/>
        <end position="231"/>
    </location>
</feature>
<dbReference type="InterPro" id="IPR006703">
    <property type="entry name" value="G_AIG1"/>
</dbReference>
<dbReference type="PANTHER" id="PTHR32046:SF14">
    <property type="match status" value="1"/>
</dbReference>
<comment type="caution">
    <text evidence="4">The sequence shown here is derived from an EMBL/GenBank/DDBJ whole genome shotgun (WGS) entry which is preliminary data.</text>
</comment>